<reference evidence="2" key="1">
    <citation type="journal article" date="2023" name="Science">
        <title>Genome structures resolve the early diversification of teleost fishes.</title>
        <authorList>
            <person name="Parey E."/>
            <person name="Louis A."/>
            <person name="Montfort J."/>
            <person name="Bouchez O."/>
            <person name="Roques C."/>
            <person name="Iampietro C."/>
            <person name="Lluch J."/>
            <person name="Castinel A."/>
            <person name="Donnadieu C."/>
            <person name="Desvignes T."/>
            <person name="Floi Bucao C."/>
            <person name="Jouanno E."/>
            <person name="Wen M."/>
            <person name="Mejri S."/>
            <person name="Dirks R."/>
            <person name="Jansen H."/>
            <person name="Henkel C."/>
            <person name="Chen W.J."/>
            <person name="Zahm M."/>
            <person name="Cabau C."/>
            <person name="Klopp C."/>
            <person name="Thompson A.W."/>
            <person name="Robinson-Rechavi M."/>
            <person name="Braasch I."/>
            <person name="Lecointre G."/>
            <person name="Bobe J."/>
            <person name="Postlethwait J.H."/>
            <person name="Berthelot C."/>
            <person name="Roest Crollius H."/>
            <person name="Guiguen Y."/>
        </authorList>
    </citation>
    <scope>NUCLEOTIDE SEQUENCE</scope>
    <source>
        <strain evidence="2">NC1722</strain>
    </source>
</reference>
<gene>
    <name evidence="2" type="ORF">AAFF_G00340870</name>
</gene>
<sequence length="110" mass="12341">MNKRTTHERKPSIHTGSIVADPRSRHSRTAVLYNPQPRSKGKARASHNIHSQPEHHPTLVTRPRRLKVVAFPTFPFIRGTLFRHPTARPLGAGRGAPMGPRTGRCTADMR</sequence>
<feature type="region of interest" description="Disordered" evidence="1">
    <location>
        <begin position="1"/>
        <end position="60"/>
    </location>
</feature>
<evidence type="ECO:0000256" key="1">
    <source>
        <dbReference type="SAM" id="MobiDB-lite"/>
    </source>
</evidence>
<protein>
    <submittedName>
        <fullName evidence="2">Uncharacterized protein</fullName>
    </submittedName>
</protein>
<dbReference type="Proteomes" id="UP001221898">
    <property type="component" value="Unassembled WGS sequence"/>
</dbReference>
<organism evidence="2 3">
    <name type="scientific">Aldrovandia affinis</name>
    <dbReference type="NCBI Taxonomy" id="143900"/>
    <lineage>
        <taxon>Eukaryota</taxon>
        <taxon>Metazoa</taxon>
        <taxon>Chordata</taxon>
        <taxon>Craniata</taxon>
        <taxon>Vertebrata</taxon>
        <taxon>Euteleostomi</taxon>
        <taxon>Actinopterygii</taxon>
        <taxon>Neopterygii</taxon>
        <taxon>Teleostei</taxon>
        <taxon>Notacanthiformes</taxon>
        <taxon>Halosauridae</taxon>
        <taxon>Aldrovandia</taxon>
    </lineage>
</organism>
<keyword evidence="3" id="KW-1185">Reference proteome</keyword>
<accession>A0AAD7SKI9</accession>
<name>A0AAD7SKI9_9TELE</name>
<dbReference type="EMBL" id="JAINUG010000054">
    <property type="protein sequence ID" value="KAJ8404314.1"/>
    <property type="molecule type" value="Genomic_DNA"/>
</dbReference>
<evidence type="ECO:0000313" key="3">
    <source>
        <dbReference type="Proteomes" id="UP001221898"/>
    </source>
</evidence>
<feature type="region of interest" description="Disordered" evidence="1">
    <location>
        <begin position="85"/>
        <end position="110"/>
    </location>
</feature>
<evidence type="ECO:0000313" key="2">
    <source>
        <dbReference type="EMBL" id="KAJ8404314.1"/>
    </source>
</evidence>
<proteinExistence type="predicted"/>
<dbReference type="AlphaFoldDB" id="A0AAD7SKI9"/>
<comment type="caution">
    <text evidence="2">The sequence shown here is derived from an EMBL/GenBank/DDBJ whole genome shotgun (WGS) entry which is preliminary data.</text>
</comment>